<accession>A0A9P6XBM5</accession>
<evidence type="ECO:0000313" key="3">
    <source>
        <dbReference type="Proteomes" id="UP000716291"/>
    </source>
</evidence>
<comment type="caution">
    <text evidence="2">The sequence shown here is derived from an EMBL/GenBank/DDBJ whole genome shotgun (WGS) entry which is preliminary data.</text>
</comment>
<evidence type="ECO:0000256" key="1">
    <source>
        <dbReference type="SAM" id="Coils"/>
    </source>
</evidence>
<organism evidence="2 3">
    <name type="scientific">Rhizopus oryzae</name>
    <name type="common">Mucormycosis agent</name>
    <name type="synonym">Rhizopus arrhizus var. delemar</name>
    <dbReference type="NCBI Taxonomy" id="64495"/>
    <lineage>
        <taxon>Eukaryota</taxon>
        <taxon>Fungi</taxon>
        <taxon>Fungi incertae sedis</taxon>
        <taxon>Mucoromycota</taxon>
        <taxon>Mucoromycotina</taxon>
        <taxon>Mucoromycetes</taxon>
        <taxon>Mucorales</taxon>
        <taxon>Mucorineae</taxon>
        <taxon>Rhizopodaceae</taxon>
        <taxon>Rhizopus</taxon>
    </lineage>
</organism>
<dbReference type="Proteomes" id="UP000716291">
    <property type="component" value="Unassembled WGS sequence"/>
</dbReference>
<reference evidence="2" key="1">
    <citation type="journal article" date="2020" name="Microb. Genom.">
        <title>Genetic diversity of clinical and environmental Mucorales isolates obtained from an investigation of mucormycosis cases among solid organ transplant recipients.</title>
        <authorList>
            <person name="Nguyen M.H."/>
            <person name="Kaul D."/>
            <person name="Muto C."/>
            <person name="Cheng S.J."/>
            <person name="Richter R.A."/>
            <person name="Bruno V.M."/>
            <person name="Liu G."/>
            <person name="Beyhan S."/>
            <person name="Sundermann A.J."/>
            <person name="Mounaud S."/>
            <person name="Pasculle A.W."/>
            <person name="Nierman W.C."/>
            <person name="Driscoll E."/>
            <person name="Cumbie R."/>
            <person name="Clancy C.J."/>
            <person name="Dupont C.L."/>
        </authorList>
    </citation>
    <scope>NUCLEOTIDE SEQUENCE</scope>
    <source>
        <strain evidence="2">GL11</strain>
    </source>
</reference>
<name>A0A9P6XBM5_RHIOR</name>
<dbReference type="AlphaFoldDB" id="A0A9P6XBM5"/>
<keyword evidence="3" id="KW-1185">Reference proteome</keyword>
<proteinExistence type="predicted"/>
<keyword evidence="1" id="KW-0175">Coiled coil</keyword>
<evidence type="ECO:0000313" key="2">
    <source>
        <dbReference type="EMBL" id="KAG1310004.1"/>
    </source>
</evidence>
<protein>
    <submittedName>
        <fullName evidence="2">Uncharacterized protein</fullName>
    </submittedName>
</protein>
<gene>
    <name evidence="2" type="ORF">G6F64_004884</name>
</gene>
<feature type="coiled-coil region" evidence="1">
    <location>
        <begin position="141"/>
        <end position="217"/>
    </location>
</feature>
<sequence length="406" mass="47115">MIEEQRDYPVNLDTAELVISLASKKHNTFKLMMNALHKIKENIENRRKKNLNFYQTSTLVEGIYNKEIYSHRQLSSSIHGEIKYIENDIYQLSKQQEILKQELNMHKEEMNIIREYAEYRKNKKTKREKQYHDFYHVPILAAQYKKKYIRALDKNSDAEEQVTKVRSTVDSCQLVIIETAKAINESQKMVESLIIQKQDAENKVKQAEEMINELHEGQKFWSGFDNSQLPTALKATQALIEVIQRHEKKSNTNITQAVNNENEFVKSFKLALYQYAEAENYAESRWGNSQVEFSCARCKTNQVGWPNLDSIRTSDLLCDSCYKETQTSMVLEKKINGMIGTENNNHLQIPKEGSTFSLSSVASSSSKSSNRNKTGLKKMFQIIKNNKQSNNTNQDFSNHFANLYVS</sequence>
<dbReference type="EMBL" id="JAANQT010000561">
    <property type="protein sequence ID" value="KAG1310004.1"/>
    <property type="molecule type" value="Genomic_DNA"/>
</dbReference>
<dbReference type="OrthoDB" id="2351770at2759"/>